<evidence type="ECO:0000256" key="10">
    <source>
        <dbReference type="ARBA" id="ARBA00022898"/>
    </source>
</evidence>
<evidence type="ECO:0000256" key="17">
    <source>
        <dbReference type="ARBA" id="ARBA00061009"/>
    </source>
</evidence>
<feature type="compositionally biased region" description="Low complexity" evidence="21">
    <location>
        <begin position="122"/>
        <end position="131"/>
    </location>
</feature>
<name>A0AAD4TPM8_OVIAM</name>
<feature type="DNA-binding region" description="Homeobox" evidence="19">
    <location>
        <begin position="158"/>
        <end position="217"/>
    </location>
</feature>
<dbReference type="AlphaFoldDB" id="A0AAD4TPM8"/>
<dbReference type="InterPro" id="IPR001356">
    <property type="entry name" value="HD"/>
</dbReference>
<keyword evidence="8" id="KW-0032">Aminotransferase</keyword>
<dbReference type="NCBIfam" id="TIGR01885">
    <property type="entry name" value="Orn_aminotrans"/>
    <property type="match status" value="1"/>
</dbReference>
<comment type="function">
    <text evidence="16">Catalyzes the reversible interconversion of L-ornithine and 2-oxoglutarate to L-glutamate semialdehyde and L-glutamate.</text>
</comment>
<comment type="subunit">
    <text evidence="5">Homohexamer.</text>
</comment>
<dbReference type="GO" id="GO:0003677">
    <property type="term" value="F:DNA binding"/>
    <property type="evidence" value="ECO:0007669"/>
    <property type="project" value="UniProtKB-UniRule"/>
</dbReference>
<evidence type="ECO:0000256" key="18">
    <source>
        <dbReference type="ARBA" id="ARBA00069115"/>
    </source>
</evidence>
<dbReference type="SMART" id="SM00389">
    <property type="entry name" value="HOX"/>
    <property type="match status" value="1"/>
</dbReference>
<evidence type="ECO:0000256" key="15">
    <source>
        <dbReference type="ARBA" id="ARBA00050762"/>
    </source>
</evidence>
<dbReference type="GO" id="GO:0005737">
    <property type="term" value="C:cytoplasm"/>
    <property type="evidence" value="ECO:0007669"/>
    <property type="project" value="TreeGrafter"/>
</dbReference>
<evidence type="ECO:0000256" key="11">
    <source>
        <dbReference type="ARBA" id="ARBA00023125"/>
    </source>
</evidence>
<dbReference type="InterPro" id="IPR005814">
    <property type="entry name" value="Aminotrans_3"/>
</dbReference>
<evidence type="ECO:0000256" key="2">
    <source>
        <dbReference type="ARBA" id="ARBA00004123"/>
    </source>
</evidence>
<evidence type="ECO:0000256" key="3">
    <source>
        <dbReference type="ARBA" id="ARBA00004998"/>
    </source>
</evidence>
<sequence length="1087" mass="118262">MLAWQDGGAKAAPSHHKISFSVLDILDPQKFTRAALPAVRPAPREAKKSLAETEARKDASRDPVPQREAPDAEGRGAGLASPLEGSEAEEAEEEDEDVEDAGRRRGERAVHLRAGLTLSPEARAAASAAGESGAGGLAGSPGSPRPRRRRAEPSSSKPRRARTAFTYEQLVALENKFRATRYLSVCERLNLALSLSLTETQVKIWFQNRRTKWKKQNPGAEAFVQESLDFLKTSLDLGLKILVVISAVGGQASWSVIFPLEDIMLSKLARLQTVAGLGRGVHSSVASATSVATKKTVQGPPSSDYIFERESKYGAHNYHPLPVALERGKGIYVWDVEGRKYFDFLSAYSAVNQGHCHPKIVDALKSQVDKLTLTSRAFYNNVLGEYEEYVTKLFNYHKVLPMNTGVEAGETACKLARKWGYTVKGIPKYKAKIVFAAGNFWGRTLSAISSSTDPTSYDGFGPFMPGFEIIPYNDLPALERALQDPNVAAFMVEPIQGEAGVVVPDPGYLVGVRELCTQHQVLFIADEIQTGLARTGRWLAIDHENVRPDIVLLGKALSGGLYPVSAVLCDDEIMLTIKPGEHGSTYGGNPLGCRVAIAALEVLEEENLAENAEKMGIILRNELMKLPSDVVTTVRGKGLLNAIVIRETKDCDAWKVCLRLRDNGLLAKPTHGDIIRAHLGHHAPHKQPVQGLSATPDPARGQPLFQRKARPHRRPHPPRHSFEDEEAEILKRVSVKGPAVTSEGSSGRGGAVSPGLSGNSVVLCLWSPLEKRQRSSQDALGSWMQFCVNADLALSLINAGKWPSNLRLAFPLVGLCKPGRHLRPTASTTGGQSSSYGTFGPWDLEHGLRGLGSPSHKNSESGGVLSGLDGNLFAEEAASLVQMDLKSPEILDVIPGPKVRDPHYVSKAKRNCFPEVFWSSEVQTPKGPSKSEGTGWRVLTGALCSGCHHEHPNIEERVKKGKKEGLRGPSLSPGPSYKAAQPRAGRGVDRASVWFIRRESTGDWNWSRGGVGQAGGPKPYVVLEGGASWKDPVKLERHTTGVCSAVDSEGRFSDHRYPLDLDHPNSRRADDIAYWLPALSRLWNHPN</sequence>
<evidence type="ECO:0000256" key="4">
    <source>
        <dbReference type="ARBA" id="ARBA00008954"/>
    </source>
</evidence>
<dbReference type="Pfam" id="PF00202">
    <property type="entry name" value="Aminotran_3"/>
    <property type="match status" value="1"/>
</dbReference>
<comment type="catalytic activity">
    <reaction evidence="15">
        <text>L-ornithine + 2-oxoglutarate = L-glutamate 5-semialdehyde + L-glutamate</text>
        <dbReference type="Rhea" id="RHEA:25160"/>
        <dbReference type="ChEBI" id="CHEBI:16810"/>
        <dbReference type="ChEBI" id="CHEBI:29985"/>
        <dbReference type="ChEBI" id="CHEBI:46911"/>
        <dbReference type="ChEBI" id="CHEBI:58066"/>
        <dbReference type="EC" id="2.6.1.13"/>
    </reaction>
    <physiologicalReaction direction="left-to-right" evidence="15">
        <dbReference type="Rhea" id="RHEA:25161"/>
    </physiologicalReaction>
    <physiologicalReaction direction="right-to-left" evidence="15">
        <dbReference type="Rhea" id="RHEA:25162"/>
    </physiologicalReaction>
</comment>
<evidence type="ECO:0000256" key="5">
    <source>
        <dbReference type="ARBA" id="ARBA00011643"/>
    </source>
</evidence>
<keyword evidence="11 19" id="KW-0238">DNA-binding</keyword>
<dbReference type="PANTHER" id="PTHR11986">
    <property type="entry name" value="AMINOTRANSFERASE CLASS III"/>
    <property type="match status" value="1"/>
</dbReference>
<dbReference type="CDD" id="cd00610">
    <property type="entry name" value="OAT_like"/>
    <property type="match status" value="1"/>
</dbReference>
<evidence type="ECO:0000256" key="13">
    <source>
        <dbReference type="ARBA" id="ARBA00023242"/>
    </source>
</evidence>
<dbReference type="FunFam" id="3.40.640.10:FF:000011">
    <property type="entry name" value="Ornithine aminotransferase"/>
    <property type="match status" value="1"/>
</dbReference>
<dbReference type="EC" id="2.6.1.13" evidence="6"/>
<proteinExistence type="inferred from homology"/>
<evidence type="ECO:0000313" key="23">
    <source>
        <dbReference type="EMBL" id="KAI4530416.1"/>
    </source>
</evidence>
<feature type="compositionally biased region" description="Basic and acidic residues" evidence="21">
    <location>
        <begin position="42"/>
        <end position="74"/>
    </location>
</feature>
<keyword evidence="7" id="KW-0217">Developmental protein</keyword>
<evidence type="ECO:0000256" key="1">
    <source>
        <dbReference type="ARBA" id="ARBA00001933"/>
    </source>
</evidence>
<dbReference type="PROSITE" id="PS00027">
    <property type="entry name" value="HOMEOBOX_1"/>
    <property type="match status" value="1"/>
</dbReference>
<dbReference type="SUPFAM" id="SSF53383">
    <property type="entry name" value="PLP-dependent transferases"/>
    <property type="match status" value="1"/>
</dbReference>
<dbReference type="PRINTS" id="PR00024">
    <property type="entry name" value="HOMEOBOX"/>
</dbReference>
<dbReference type="InterPro" id="IPR020479">
    <property type="entry name" value="HD_metazoa"/>
</dbReference>
<dbReference type="CDD" id="cd00086">
    <property type="entry name" value="homeodomain"/>
    <property type="match status" value="1"/>
</dbReference>
<dbReference type="FunFam" id="1.10.10.60:FF:000315">
    <property type="entry name" value="NK1 homeobox 2"/>
    <property type="match status" value="1"/>
</dbReference>
<feature type="region of interest" description="Disordered" evidence="21">
    <location>
        <begin position="956"/>
        <end position="985"/>
    </location>
</feature>
<feature type="compositionally biased region" description="Acidic residues" evidence="21">
    <location>
        <begin position="86"/>
        <end position="99"/>
    </location>
</feature>
<evidence type="ECO:0000256" key="9">
    <source>
        <dbReference type="ARBA" id="ARBA00022679"/>
    </source>
</evidence>
<keyword evidence="12 19" id="KW-0371">Homeobox</keyword>
<reference evidence="23" key="1">
    <citation type="submission" date="2022-03" db="EMBL/GenBank/DDBJ databases">
        <title>Genomic analyses of argali, domestic sheep and their hybrids provide insights into chromosomal evolution, heterosis and genetic basis of agronomic traits.</title>
        <authorList>
            <person name="Li M."/>
        </authorList>
    </citation>
    <scope>NUCLEOTIDE SEQUENCE</scope>
    <source>
        <strain evidence="23">CAU-MHL-2022a</strain>
        <tissue evidence="23">Skin</tissue>
    </source>
</reference>
<dbReference type="FunFam" id="3.90.1150.10:FF:000152">
    <property type="entry name" value="Ornithine aminotransferase"/>
    <property type="match status" value="2"/>
</dbReference>
<dbReference type="GO" id="GO:0042802">
    <property type="term" value="F:identical protein binding"/>
    <property type="evidence" value="ECO:0007669"/>
    <property type="project" value="TreeGrafter"/>
</dbReference>
<protein>
    <recommendedName>
        <fullName evidence="18">Ornithine aminotransferase, mitochondrial</fullName>
        <ecNumber evidence="6">2.6.1.13</ecNumber>
    </recommendedName>
    <alternativeName>
        <fullName evidence="14">Ornithine--oxo-acid aminotransferase</fullName>
    </alternativeName>
</protein>
<dbReference type="GO" id="GO:0004587">
    <property type="term" value="F:ornithine aminotransferase activity"/>
    <property type="evidence" value="ECO:0007669"/>
    <property type="project" value="UniProtKB-EC"/>
</dbReference>
<dbReference type="InterPro" id="IPR015422">
    <property type="entry name" value="PyrdxlP-dep_Trfase_small"/>
</dbReference>
<dbReference type="InterPro" id="IPR009057">
    <property type="entry name" value="Homeodomain-like_sf"/>
</dbReference>
<dbReference type="InterPro" id="IPR015421">
    <property type="entry name" value="PyrdxlP-dep_Trfase_major"/>
</dbReference>
<organism evidence="23 24">
    <name type="scientific">Ovis ammon polii</name>
    <dbReference type="NCBI Taxonomy" id="230172"/>
    <lineage>
        <taxon>Eukaryota</taxon>
        <taxon>Metazoa</taxon>
        <taxon>Chordata</taxon>
        <taxon>Craniata</taxon>
        <taxon>Vertebrata</taxon>
        <taxon>Euteleostomi</taxon>
        <taxon>Mammalia</taxon>
        <taxon>Eutheria</taxon>
        <taxon>Laurasiatheria</taxon>
        <taxon>Artiodactyla</taxon>
        <taxon>Ruminantia</taxon>
        <taxon>Pecora</taxon>
        <taxon>Bovidae</taxon>
        <taxon>Caprinae</taxon>
        <taxon>Ovis</taxon>
    </lineage>
</organism>
<dbReference type="GO" id="GO:0010121">
    <property type="term" value="P:L-arginine catabolic process to proline via ornithine"/>
    <property type="evidence" value="ECO:0007669"/>
    <property type="project" value="TreeGrafter"/>
</dbReference>
<dbReference type="InterPro" id="IPR050103">
    <property type="entry name" value="Class-III_PLP-dep_AT"/>
</dbReference>
<keyword evidence="24" id="KW-1185">Reference proteome</keyword>
<dbReference type="Gene3D" id="3.40.640.10">
    <property type="entry name" value="Type I PLP-dependent aspartate aminotransferase-like (Major domain)"/>
    <property type="match status" value="1"/>
</dbReference>
<evidence type="ECO:0000256" key="7">
    <source>
        <dbReference type="ARBA" id="ARBA00022473"/>
    </source>
</evidence>
<dbReference type="Gene3D" id="3.90.1150.10">
    <property type="entry name" value="Aspartate Aminotransferase, domain 1"/>
    <property type="match status" value="1"/>
</dbReference>
<dbReference type="Pfam" id="PF00046">
    <property type="entry name" value="Homeodomain"/>
    <property type="match status" value="1"/>
</dbReference>
<gene>
    <name evidence="23" type="ORF">MG293_019305</name>
</gene>
<feature type="compositionally biased region" description="Basic residues" evidence="21">
    <location>
        <begin position="707"/>
        <end position="719"/>
    </location>
</feature>
<feature type="region of interest" description="Disordered" evidence="21">
    <location>
        <begin position="35"/>
        <end position="106"/>
    </location>
</feature>
<dbReference type="EMBL" id="JAKZEL010000025">
    <property type="protein sequence ID" value="KAI4530416.1"/>
    <property type="molecule type" value="Genomic_DNA"/>
</dbReference>
<evidence type="ECO:0000256" key="8">
    <source>
        <dbReference type="ARBA" id="ARBA00022576"/>
    </source>
</evidence>
<evidence type="ECO:0000256" key="12">
    <source>
        <dbReference type="ARBA" id="ARBA00023155"/>
    </source>
</evidence>
<comment type="caution">
    <text evidence="23">The sequence shown here is derived from an EMBL/GenBank/DDBJ whole genome shotgun (WGS) entry which is preliminary data.</text>
</comment>
<dbReference type="PANTHER" id="PTHR11986:SF18">
    <property type="entry name" value="ORNITHINE AMINOTRANSFERASE, MITOCHONDRIAL"/>
    <property type="match status" value="1"/>
</dbReference>
<keyword evidence="9" id="KW-0808">Transferase</keyword>
<dbReference type="GO" id="GO:0000981">
    <property type="term" value="F:DNA-binding transcription factor activity, RNA polymerase II-specific"/>
    <property type="evidence" value="ECO:0007669"/>
    <property type="project" value="InterPro"/>
</dbReference>
<evidence type="ECO:0000259" key="22">
    <source>
        <dbReference type="PROSITE" id="PS50071"/>
    </source>
</evidence>
<comment type="pathway">
    <text evidence="3">Amino-acid biosynthesis; L-proline biosynthesis; L-glutamate 5-semialdehyde from L-ornithine: step 1/1.</text>
</comment>
<evidence type="ECO:0000256" key="16">
    <source>
        <dbReference type="ARBA" id="ARBA00056101"/>
    </source>
</evidence>
<dbReference type="SUPFAM" id="SSF46689">
    <property type="entry name" value="Homeodomain-like"/>
    <property type="match status" value="1"/>
</dbReference>
<accession>A0AAD4TPM8</accession>
<dbReference type="InterPro" id="IPR015424">
    <property type="entry name" value="PyrdxlP-dep_Trfase"/>
</dbReference>
<comment type="similarity">
    <text evidence="17">Belongs to the NK-1 homeobox family.</text>
</comment>
<dbReference type="GO" id="GO:0030170">
    <property type="term" value="F:pyridoxal phosphate binding"/>
    <property type="evidence" value="ECO:0007669"/>
    <property type="project" value="InterPro"/>
</dbReference>
<evidence type="ECO:0000256" key="6">
    <source>
        <dbReference type="ARBA" id="ARBA00012924"/>
    </source>
</evidence>
<dbReference type="InterPro" id="IPR017970">
    <property type="entry name" value="Homeobox_CS"/>
</dbReference>
<feature type="compositionally biased region" description="Basic and acidic residues" evidence="21">
    <location>
        <begin position="956"/>
        <end position="966"/>
    </location>
</feature>
<feature type="domain" description="Homeobox" evidence="22">
    <location>
        <begin position="156"/>
        <end position="216"/>
    </location>
</feature>
<evidence type="ECO:0000256" key="14">
    <source>
        <dbReference type="ARBA" id="ARBA00030587"/>
    </source>
</evidence>
<evidence type="ECO:0000256" key="21">
    <source>
        <dbReference type="SAM" id="MobiDB-lite"/>
    </source>
</evidence>
<keyword evidence="13 19" id="KW-0539">Nucleus</keyword>
<feature type="region of interest" description="Disordered" evidence="21">
    <location>
        <begin position="684"/>
        <end position="725"/>
    </location>
</feature>
<evidence type="ECO:0000313" key="24">
    <source>
        <dbReference type="Proteomes" id="UP001214576"/>
    </source>
</evidence>
<dbReference type="GO" id="GO:0019544">
    <property type="term" value="P:L-arginine catabolic process to L-glutamate"/>
    <property type="evidence" value="ECO:0007669"/>
    <property type="project" value="TreeGrafter"/>
</dbReference>
<comment type="similarity">
    <text evidence="4">Belongs to the class-III pyridoxal-phosphate-dependent aminotransferase family.</text>
</comment>
<dbReference type="Proteomes" id="UP001214576">
    <property type="component" value="Unassembled WGS sequence"/>
</dbReference>
<comment type="cofactor">
    <cofactor evidence="1">
        <name>pyridoxal 5'-phosphate</name>
        <dbReference type="ChEBI" id="CHEBI:597326"/>
    </cofactor>
</comment>
<evidence type="ECO:0000256" key="20">
    <source>
        <dbReference type="RuleBase" id="RU000682"/>
    </source>
</evidence>
<dbReference type="PROSITE" id="PS50071">
    <property type="entry name" value="HOMEOBOX_2"/>
    <property type="match status" value="1"/>
</dbReference>
<dbReference type="GO" id="GO:0005634">
    <property type="term" value="C:nucleus"/>
    <property type="evidence" value="ECO:0007669"/>
    <property type="project" value="UniProtKB-SubCell"/>
</dbReference>
<evidence type="ECO:0000256" key="19">
    <source>
        <dbReference type="PROSITE-ProRule" id="PRU00108"/>
    </source>
</evidence>
<dbReference type="Gene3D" id="1.10.10.60">
    <property type="entry name" value="Homeodomain-like"/>
    <property type="match status" value="1"/>
</dbReference>
<keyword evidence="10" id="KW-0663">Pyridoxal phosphate</keyword>
<feature type="region of interest" description="Disordered" evidence="21">
    <location>
        <begin position="122"/>
        <end position="161"/>
    </location>
</feature>
<dbReference type="PROSITE" id="PS00600">
    <property type="entry name" value="AA_TRANSFER_CLASS_3"/>
    <property type="match status" value="1"/>
</dbReference>
<dbReference type="InterPro" id="IPR010164">
    <property type="entry name" value="Orn_aminotrans"/>
</dbReference>
<dbReference type="InterPro" id="IPR049704">
    <property type="entry name" value="Aminotrans_3_PPA_site"/>
</dbReference>
<comment type="subcellular location">
    <subcellularLocation>
        <location evidence="2 19 20">Nucleus</location>
    </subcellularLocation>
</comment>